<comment type="subcellular location">
    <subcellularLocation>
        <location evidence="1">Nucleus</location>
    </subcellularLocation>
</comment>
<feature type="compositionally biased region" description="Basic and acidic residues" evidence="3">
    <location>
        <begin position="222"/>
        <end position="231"/>
    </location>
</feature>
<accession>A0A147BBU3</accession>
<name>A0A147BBU3_IXORI</name>
<dbReference type="PROSITE" id="PS51253">
    <property type="entry name" value="HTH_CENPB"/>
    <property type="match status" value="1"/>
</dbReference>
<evidence type="ECO:0000313" key="5">
    <source>
        <dbReference type="EMBL" id="JAR88247.1"/>
    </source>
</evidence>
<protein>
    <submittedName>
        <fullName evidence="5">Putative tigger transposase</fullName>
    </submittedName>
</protein>
<dbReference type="InterPro" id="IPR018586">
    <property type="entry name" value="Brinker_DNA-bd"/>
</dbReference>
<evidence type="ECO:0000259" key="4">
    <source>
        <dbReference type="PROSITE" id="PS51253"/>
    </source>
</evidence>
<feature type="region of interest" description="Disordered" evidence="3">
    <location>
        <begin position="222"/>
        <end position="241"/>
    </location>
</feature>
<sequence>MKPAQAGRKENAKTTSRLKATHTGKGGRIPAHDRAEQDGDSAAPTVEDWHCRDAVFPSLSHEHPNVGQAASIVVKKEPEETPPAPTDESMYCDDFGRASTAQLHSEGRVDGPVSVKEEPDELAHLRIHEGSCSGTFDCTSSVPPHPGNPWVDGRLHVIEVPDAILPTPTDGGSRYGDRGRPLPSQLDLKEYWNNNCIVKEEQVDLAVPPAIERSCLEEPVRGDLPQAHKEEPGDDSCVPIQPEVDEADATSTSEGSDCEDADDPSSSPEPASGVQMVTVGVEKGMARYASYTSGFKLQVVEHAIEHGNRAAARHFGVEEVRVRYWKRQREKLQAAEKTRRAFRGPKQGKFPRVEEEVLKYVTNLRKEGRAVSREVLQNHARTIAKRHGISVRDFRASDGWITRFMQRNGLCLRRCT</sequence>
<dbReference type="Gene3D" id="1.10.10.60">
    <property type="entry name" value="Homeodomain-like"/>
    <property type="match status" value="2"/>
</dbReference>
<dbReference type="Pfam" id="PF03221">
    <property type="entry name" value="HTH_Tnp_Tc5"/>
    <property type="match status" value="1"/>
</dbReference>
<dbReference type="InterPro" id="IPR050863">
    <property type="entry name" value="CenT-Element_Derived"/>
</dbReference>
<evidence type="ECO:0000256" key="1">
    <source>
        <dbReference type="ARBA" id="ARBA00004123"/>
    </source>
</evidence>
<feature type="region of interest" description="Disordered" evidence="3">
    <location>
        <begin position="1"/>
        <end position="49"/>
    </location>
</feature>
<feature type="domain" description="HTH CENPB-type" evidence="4">
    <location>
        <begin position="341"/>
        <end position="414"/>
    </location>
</feature>
<dbReference type="InterPro" id="IPR009057">
    <property type="entry name" value="Homeodomain-like_sf"/>
</dbReference>
<dbReference type="SUPFAM" id="SSF46689">
    <property type="entry name" value="Homeodomain-like"/>
    <property type="match status" value="1"/>
</dbReference>
<dbReference type="PANTHER" id="PTHR19303:SF74">
    <property type="entry name" value="POGO TRANSPOSABLE ELEMENT WITH KRAB DOMAIN"/>
    <property type="match status" value="1"/>
</dbReference>
<dbReference type="Pfam" id="PF09607">
    <property type="entry name" value="BrkDBD"/>
    <property type="match status" value="1"/>
</dbReference>
<feature type="region of interest" description="Disordered" evidence="3">
    <location>
        <begin position="246"/>
        <end position="274"/>
    </location>
</feature>
<dbReference type="GO" id="GO:0005634">
    <property type="term" value="C:nucleus"/>
    <property type="evidence" value="ECO:0007669"/>
    <property type="project" value="UniProtKB-SubCell"/>
</dbReference>
<reference evidence="5" key="1">
    <citation type="journal article" date="2018" name="PLoS Negl. Trop. Dis.">
        <title>Sialome diversity of ticks revealed by RNAseq of single tick salivary glands.</title>
        <authorList>
            <person name="Perner J."/>
            <person name="Kropackova S."/>
            <person name="Kopacek P."/>
            <person name="Ribeiro J.M."/>
        </authorList>
    </citation>
    <scope>NUCLEOTIDE SEQUENCE</scope>
    <source>
        <strain evidence="5">Siblings of single egg batch collected in Ceske Budejovice</strain>
        <tissue evidence="5">Salivary glands</tissue>
    </source>
</reference>
<evidence type="ECO:0000256" key="3">
    <source>
        <dbReference type="SAM" id="MobiDB-lite"/>
    </source>
</evidence>
<dbReference type="AlphaFoldDB" id="A0A147BBU3"/>
<proteinExistence type="predicted"/>
<dbReference type="PANTHER" id="PTHR19303">
    <property type="entry name" value="TRANSPOSON"/>
    <property type="match status" value="1"/>
</dbReference>
<dbReference type="InterPro" id="IPR006600">
    <property type="entry name" value="HTH_CenpB_DNA-bd_dom"/>
</dbReference>
<dbReference type="EMBL" id="GEGO01007157">
    <property type="protein sequence ID" value="JAR88247.1"/>
    <property type="molecule type" value="Transcribed_RNA"/>
</dbReference>
<evidence type="ECO:0000256" key="2">
    <source>
        <dbReference type="ARBA" id="ARBA00023125"/>
    </source>
</evidence>
<keyword evidence="2" id="KW-0238">DNA-binding</keyword>
<dbReference type="GO" id="GO:0003677">
    <property type="term" value="F:DNA binding"/>
    <property type="evidence" value="ECO:0007669"/>
    <property type="project" value="UniProtKB-KW"/>
</dbReference>
<organism evidence="5">
    <name type="scientific">Ixodes ricinus</name>
    <name type="common">Common tick</name>
    <name type="synonym">Acarus ricinus</name>
    <dbReference type="NCBI Taxonomy" id="34613"/>
    <lineage>
        <taxon>Eukaryota</taxon>
        <taxon>Metazoa</taxon>
        <taxon>Ecdysozoa</taxon>
        <taxon>Arthropoda</taxon>
        <taxon>Chelicerata</taxon>
        <taxon>Arachnida</taxon>
        <taxon>Acari</taxon>
        <taxon>Parasitiformes</taxon>
        <taxon>Ixodida</taxon>
        <taxon>Ixodoidea</taxon>
        <taxon>Ixodidae</taxon>
        <taxon>Ixodinae</taxon>
        <taxon>Ixodes</taxon>
    </lineage>
</organism>
<dbReference type="SMART" id="SM00674">
    <property type="entry name" value="CENPB"/>
    <property type="match status" value="1"/>
</dbReference>